<dbReference type="Proteomes" id="UP000324222">
    <property type="component" value="Unassembled WGS sequence"/>
</dbReference>
<protein>
    <submittedName>
        <fullName evidence="1">Uncharacterized protein</fullName>
    </submittedName>
</protein>
<sequence>MAIRVPLRSVGGCGGAAC</sequence>
<evidence type="ECO:0000313" key="1">
    <source>
        <dbReference type="EMBL" id="MPC91744.1"/>
    </source>
</evidence>
<evidence type="ECO:0000313" key="2">
    <source>
        <dbReference type="Proteomes" id="UP000324222"/>
    </source>
</evidence>
<dbReference type="EMBL" id="VSRR010088804">
    <property type="protein sequence ID" value="MPC91744.1"/>
    <property type="molecule type" value="Genomic_DNA"/>
</dbReference>
<proteinExistence type="predicted"/>
<keyword evidence="2" id="KW-1185">Reference proteome</keyword>
<dbReference type="AlphaFoldDB" id="A0A5B7JHC0"/>
<comment type="caution">
    <text evidence="1">The sequence shown here is derived from an EMBL/GenBank/DDBJ whole genome shotgun (WGS) entry which is preliminary data.</text>
</comment>
<organism evidence="1 2">
    <name type="scientific">Portunus trituberculatus</name>
    <name type="common">Swimming crab</name>
    <name type="synonym">Neptunus trituberculatus</name>
    <dbReference type="NCBI Taxonomy" id="210409"/>
    <lineage>
        <taxon>Eukaryota</taxon>
        <taxon>Metazoa</taxon>
        <taxon>Ecdysozoa</taxon>
        <taxon>Arthropoda</taxon>
        <taxon>Crustacea</taxon>
        <taxon>Multicrustacea</taxon>
        <taxon>Malacostraca</taxon>
        <taxon>Eumalacostraca</taxon>
        <taxon>Eucarida</taxon>
        <taxon>Decapoda</taxon>
        <taxon>Pleocyemata</taxon>
        <taxon>Brachyura</taxon>
        <taxon>Eubrachyura</taxon>
        <taxon>Portunoidea</taxon>
        <taxon>Portunidae</taxon>
        <taxon>Portuninae</taxon>
        <taxon>Portunus</taxon>
    </lineage>
</organism>
<accession>A0A5B7JHC0</accession>
<gene>
    <name evidence="1" type="ORF">E2C01_086801</name>
</gene>
<reference evidence="1 2" key="1">
    <citation type="submission" date="2019-05" db="EMBL/GenBank/DDBJ databases">
        <title>Another draft genome of Portunus trituberculatus and its Hox gene families provides insights of decapod evolution.</title>
        <authorList>
            <person name="Jeong J.-H."/>
            <person name="Song I."/>
            <person name="Kim S."/>
            <person name="Choi T."/>
            <person name="Kim D."/>
            <person name="Ryu S."/>
            <person name="Kim W."/>
        </authorList>
    </citation>
    <scope>NUCLEOTIDE SEQUENCE [LARGE SCALE GENOMIC DNA]</scope>
    <source>
        <tissue evidence="1">Muscle</tissue>
    </source>
</reference>
<name>A0A5B7JHC0_PORTR</name>